<keyword evidence="2" id="KW-1185">Reference proteome</keyword>
<dbReference type="Proteomes" id="UP000279259">
    <property type="component" value="Unassembled WGS sequence"/>
</dbReference>
<dbReference type="EMBL" id="RSCD01000002">
    <property type="protein sequence ID" value="RSH94281.1"/>
    <property type="molecule type" value="Genomic_DNA"/>
</dbReference>
<organism evidence="1 2">
    <name type="scientific">Saitozyma podzolica</name>
    <dbReference type="NCBI Taxonomy" id="1890683"/>
    <lineage>
        <taxon>Eukaryota</taxon>
        <taxon>Fungi</taxon>
        <taxon>Dikarya</taxon>
        <taxon>Basidiomycota</taxon>
        <taxon>Agaricomycotina</taxon>
        <taxon>Tremellomycetes</taxon>
        <taxon>Tremellales</taxon>
        <taxon>Trimorphomycetaceae</taxon>
        <taxon>Saitozyma</taxon>
    </lineage>
</organism>
<dbReference type="OrthoDB" id="10411720at2759"/>
<reference evidence="1 2" key="1">
    <citation type="submission" date="2018-11" db="EMBL/GenBank/DDBJ databases">
        <title>Genome sequence of Saitozyma podzolica DSM 27192.</title>
        <authorList>
            <person name="Aliyu H."/>
            <person name="Gorte O."/>
            <person name="Ochsenreither K."/>
        </authorList>
    </citation>
    <scope>NUCLEOTIDE SEQUENCE [LARGE SCALE GENOMIC DNA]</scope>
    <source>
        <strain evidence="1 2">DSM 27192</strain>
    </source>
</reference>
<name>A0A427YTE5_9TREE</name>
<proteinExistence type="predicted"/>
<accession>A0A427YTE5</accession>
<evidence type="ECO:0000313" key="2">
    <source>
        <dbReference type="Proteomes" id="UP000279259"/>
    </source>
</evidence>
<sequence>MTSLSVSISNLVFDGGPPFLASLQQAGSDAQTHYLASLNDRLAQRYGQNKIPSSIGGTDGSVIDVREKRAYILRIARRMSTAYHLKMRIASTTGYSLDIVVNSREDDAPSILSISISPSQDDNNPSEAFALISQLARDVVAEYQACLNEGGLPTFASREEADPFFAQTETLEAFESALGTWAASQTKRMMDDEASTYHQLKGVLVSVEGLSAIGKDRSEQNQAAISAWLSDQ</sequence>
<evidence type="ECO:0000313" key="1">
    <source>
        <dbReference type="EMBL" id="RSH94281.1"/>
    </source>
</evidence>
<dbReference type="AlphaFoldDB" id="A0A427YTE5"/>
<protein>
    <submittedName>
        <fullName evidence="1">Uncharacterized protein</fullName>
    </submittedName>
</protein>
<comment type="caution">
    <text evidence="1">The sequence shown here is derived from an EMBL/GenBank/DDBJ whole genome shotgun (WGS) entry which is preliminary data.</text>
</comment>
<gene>
    <name evidence="1" type="ORF">EHS25_004084</name>
</gene>